<dbReference type="Proteomes" id="UP000019591">
    <property type="component" value="Plasmid EAL2_808p"/>
</dbReference>
<name>W8T885_PEPAC</name>
<dbReference type="KEGG" id="eac:EAL2_808p04200"/>
<keyword evidence="9" id="KW-1185">Reference proteome</keyword>
<dbReference type="EMBL" id="CP007453">
    <property type="protein sequence ID" value="AHM57924.1"/>
    <property type="molecule type" value="Genomic_DNA"/>
</dbReference>
<evidence type="ECO:0000256" key="3">
    <source>
        <dbReference type="ARBA" id="ARBA00023172"/>
    </source>
</evidence>
<dbReference type="InterPro" id="IPR041718">
    <property type="entry name" value="IS607_transposase-like"/>
</dbReference>
<evidence type="ECO:0000256" key="5">
    <source>
        <dbReference type="PROSITE-ProRule" id="PRU10137"/>
    </source>
</evidence>
<dbReference type="InterPro" id="IPR000551">
    <property type="entry name" value="MerR-type_HTH_dom"/>
</dbReference>
<dbReference type="CDD" id="cd03769">
    <property type="entry name" value="SR_IS607_transposase_like"/>
    <property type="match status" value="1"/>
</dbReference>
<dbReference type="Pfam" id="PF00376">
    <property type="entry name" value="MerR"/>
    <property type="match status" value="1"/>
</dbReference>
<evidence type="ECO:0000256" key="2">
    <source>
        <dbReference type="ARBA" id="ARBA00023125"/>
    </source>
</evidence>
<dbReference type="InterPro" id="IPR051491">
    <property type="entry name" value="Recombinase/Transposase-rel"/>
</dbReference>
<dbReference type="CDD" id="cd04762">
    <property type="entry name" value="HTH_MerR-trunc"/>
    <property type="match status" value="1"/>
</dbReference>
<dbReference type="Gene3D" id="3.40.50.1390">
    <property type="entry name" value="Resolvase, N-terminal catalytic domain"/>
    <property type="match status" value="1"/>
</dbReference>
<dbReference type="Pfam" id="PF00239">
    <property type="entry name" value="Resolvase"/>
    <property type="match status" value="1"/>
</dbReference>
<dbReference type="GO" id="GO:0003677">
    <property type="term" value="F:DNA binding"/>
    <property type="evidence" value="ECO:0007669"/>
    <property type="project" value="UniProtKB-KW"/>
</dbReference>
<dbReference type="SUPFAM" id="SSF46955">
    <property type="entry name" value="Putative DNA-binding domain"/>
    <property type="match status" value="1"/>
</dbReference>
<dbReference type="RefSeq" id="WP_025436779.1">
    <property type="nucleotide sequence ID" value="NZ_CP007453.1"/>
</dbReference>
<dbReference type="PANTHER" id="PTHR36172">
    <property type="match status" value="1"/>
</dbReference>
<sequence length="234" mass="26404">MPFFYSVSKAAKIIGVSTKTIRRWDARGIIKTSMTPGGHRRISDSEINRILKEKDRFLSSESESEGFVKNNRAFIYARVSTKKQAGGGNLERQKERLAGYASENGYDIVGVFSEVASGVNENRSQLIKMLNGIRDKKADFIIIEYKDRLARFGYSYINKYVEDNGARIIIVNEVLEIDAQQELVDDLIAIVTSFSARIYGKRGGANFAKDIKKMLCLDGDTYEDCENPENKKNT</sequence>
<feature type="active site" description="O-(5'-phospho-DNA)-serine intermediate" evidence="4 5">
    <location>
        <position position="80"/>
    </location>
</feature>
<dbReference type="AlphaFoldDB" id="W8T885"/>
<dbReference type="GO" id="GO:0000150">
    <property type="term" value="F:DNA strand exchange activity"/>
    <property type="evidence" value="ECO:0007669"/>
    <property type="project" value="InterPro"/>
</dbReference>
<dbReference type="Gene3D" id="1.10.1660.10">
    <property type="match status" value="1"/>
</dbReference>
<reference evidence="8 9" key="1">
    <citation type="journal article" date="2014" name="Genome Announc.">
        <title>Complete Genome Sequence of Amino Acid-Utilizing Eubacterium acidaminophilum al-2 (DSM 3953).</title>
        <authorList>
            <person name="Poehlein A."/>
            <person name="Andreesen J.R."/>
            <person name="Daniel R."/>
        </authorList>
    </citation>
    <scope>NUCLEOTIDE SEQUENCE [LARGE SCALE GENOMIC DNA]</scope>
    <source>
        <strain evidence="8 9">DSM 3953</strain>
        <plasmid evidence="9">Plasmid EAL2_808p</plasmid>
    </source>
</reference>
<evidence type="ECO:0000259" key="6">
    <source>
        <dbReference type="PROSITE" id="PS50937"/>
    </source>
</evidence>
<dbReference type="PANTHER" id="PTHR36172:SF1">
    <property type="entry name" value="RESOLVASE-RELATED"/>
    <property type="match status" value="1"/>
</dbReference>
<dbReference type="GO" id="GO:0015074">
    <property type="term" value="P:DNA integration"/>
    <property type="evidence" value="ECO:0007669"/>
    <property type="project" value="UniProtKB-KW"/>
</dbReference>
<dbReference type="PATRIC" id="fig|1286171.3.peg.2597"/>
<organism evidence="8 9">
    <name type="scientific">Peptoclostridium acidaminophilum DSM 3953</name>
    <dbReference type="NCBI Taxonomy" id="1286171"/>
    <lineage>
        <taxon>Bacteria</taxon>
        <taxon>Bacillati</taxon>
        <taxon>Bacillota</taxon>
        <taxon>Clostridia</taxon>
        <taxon>Peptostreptococcales</taxon>
        <taxon>Peptoclostridiaceae</taxon>
        <taxon>Peptoclostridium</taxon>
    </lineage>
</organism>
<dbReference type="PROSITE" id="PS50937">
    <property type="entry name" value="HTH_MERR_2"/>
    <property type="match status" value="1"/>
</dbReference>
<dbReference type="InterPro" id="IPR006118">
    <property type="entry name" value="Recombinase_CS"/>
</dbReference>
<evidence type="ECO:0000256" key="4">
    <source>
        <dbReference type="PIRSR" id="PIRSR606118-50"/>
    </source>
</evidence>
<keyword evidence="3" id="KW-0233">DNA recombination</keyword>
<dbReference type="SMART" id="SM00857">
    <property type="entry name" value="Resolvase"/>
    <property type="match status" value="1"/>
</dbReference>
<gene>
    <name evidence="8" type="ORF">EAL2_808p04200</name>
</gene>
<dbReference type="InterPro" id="IPR006119">
    <property type="entry name" value="Resolv_N"/>
</dbReference>
<proteinExistence type="predicted"/>
<dbReference type="HOGENOM" id="CLU_082093_0_1_9"/>
<dbReference type="GO" id="GO:0006355">
    <property type="term" value="P:regulation of DNA-templated transcription"/>
    <property type="evidence" value="ECO:0007669"/>
    <property type="project" value="InterPro"/>
</dbReference>
<keyword evidence="1" id="KW-0229">DNA integration</keyword>
<geneLocation type="plasmid" evidence="8 9">
    <name>EAL2_808p</name>
</geneLocation>
<evidence type="ECO:0000259" key="7">
    <source>
        <dbReference type="PROSITE" id="PS51736"/>
    </source>
</evidence>
<dbReference type="PROSITE" id="PS00552">
    <property type="entry name" value="HTH_MERR_1"/>
    <property type="match status" value="1"/>
</dbReference>
<dbReference type="Gene3D" id="1.10.287.2170">
    <property type="match status" value="1"/>
</dbReference>
<evidence type="ECO:0000313" key="9">
    <source>
        <dbReference type="Proteomes" id="UP000019591"/>
    </source>
</evidence>
<protein>
    <submittedName>
        <fullName evidence="8">Resolvase domain protein</fullName>
    </submittedName>
</protein>
<keyword evidence="2" id="KW-0238">DNA-binding</keyword>
<dbReference type="PROSITE" id="PS00397">
    <property type="entry name" value="RECOMBINASES_1"/>
    <property type="match status" value="1"/>
</dbReference>
<evidence type="ECO:0000256" key="1">
    <source>
        <dbReference type="ARBA" id="ARBA00022908"/>
    </source>
</evidence>
<dbReference type="NCBIfam" id="NF033518">
    <property type="entry name" value="transpos_IS607"/>
    <property type="match status" value="1"/>
</dbReference>
<dbReference type="PROSITE" id="PS51736">
    <property type="entry name" value="RECOMBINASES_3"/>
    <property type="match status" value="1"/>
</dbReference>
<feature type="domain" description="Resolvase/invertase-type recombinase catalytic" evidence="7">
    <location>
        <begin position="72"/>
        <end position="219"/>
    </location>
</feature>
<dbReference type="SUPFAM" id="SSF53041">
    <property type="entry name" value="Resolvase-like"/>
    <property type="match status" value="1"/>
</dbReference>
<evidence type="ECO:0000313" key="8">
    <source>
        <dbReference type="EMBL" id="AHM57924.1"/>
    </source>
</evidence>
<dbReference type="SMART" id="SM00422">
    <property type="entry name" value="HTH_MERR"/>
    <property type="match status" value="1"/>
</dbReference>
<dbReference type="InterPro" id="IPR036162">
    <property type="entry name" value="Resolvase-like_N_sf"/>
</dbReference>
<dbReference type="InterPro" id="IPR009061">
    <property type="entry name" value="DNA-bd_dom_put_sf"/>
</dbReference>
<keyword evidence="8" id="KW-0614">Plasmid</keyword>
<feature type="domain" description="HTH merR-type" evidence="6">
    <location>
        <begin position="1"/>
        <end position="51"/>
    </location>
</feature>
<dbReference type="InterPro" id="IPR048046">
    <property type="entry name" value="Transpos_IS607"/>
</dbReference>
<accession>W8T885</accession>
<dbReference type="eggNOG" id="COG2452">
    <property type="taxonomic scope" value="Bacteria"/>
</dbReference>